<dbReference type="InterPro" id="IPR002912">
    <property type="entry name" value="ACT_dom"/>
</dbReference>
<proteinExistence type="inferred from homology"/>
<dbReference type="PANTHER" id="PTHR34875">
    <property type="entry name" value="UPF0237 PROTEIN MJ1558"/>
    <property type="match status" value="1"/>
</dbReference>
<dbReference type="Proteomes" id="UP000181884">
    <property type="component" value="Unassembled WGS sequence"/>
</dbReference>
<dbReference type="Pfam" id="PF13740">
    <property type="entry name" value="ACT_6"/>
    <property type="match status" value="1"/>
</dbReference>
<name>A0A1L8RJQ0_9ENTE</name>
<dbReference type="InterPro" id="IPR050990">
    <property type="entry name" value="UPF0237/GcvR_regulator"/>
</dbReference>
<dbReference type="NCBIfam" id="NF001220">
    <property type="entry name" value="PRK00194.1"/>
    <property type="match status" value="1"/>
</dbReference>
<dbReference type="AlphaFoldDB" id="A0A1L8RJQ0"/>
<gene>
    <name evidence="3" type="ORF">RU97_GL000168</name>
</gene>
<protein>
    <recommendedName>
        <fullName evidence="1">UPF0237 protein RU97_GL000168</fullName>
    </recommendedName>
</protein>
<organism evidence="3 4">
    <name type="scientific">Enterococcus canis</name>
    <dbReference type="NCBI Taxonomy" id="214095"/>
    <lineage>
        <taxon>Bacteria</taxon>
        <taxon>Bacillati</taxon>
        <taxon>Bacillota</taxon>
        <taxon>Bacilli</taxon>
        <taxon>Lactobacillales</taxon>
        <taxon>Enterococcaceae</taxon>
        <taxon>Enterococcus</taxon>
    </lineage>
</organism>
<dbReference type="InterPro" id="IPR022986">
    <property type="entry name" value="UPF0237_ACT"/>
</dbReference>
<dbReference type="InterPro" id="IPR045865">
    <property type="entry name" value="ACT-like_dom_sf"/>
</dbReference>
<evidence type="ECO:0000313" key="4">
    <source>
        <dbReference type="Proteomes" id="UP000181884"/>
    </source>
</evidence>
<reference evidence="3 4" key="1">
    <citation type="submission" date="2014-12" db="EMBL/GenBank/DDBJ databases">
        <title>Draft genome sequences of 29 type strains of Enterococci.</title>
        <authorList>
            <person name="Zhong Z."/>
            <person name="Sun Z."/>
            <person name="Liu W."/>
            <person name="Zhang W."/>
            <person name="Zhang H."/>
        </authorList>
    </citation>
    <scope>NUCLEOTIDE SEQUENCE [LARGE SCALE GENOMIC DNA]</scope>
    <source>
        <strain evidence="3 4">DSM 17029</strain>
    </source>
</reference>
<comment type="caution">
    <text evidence="3">The sequence shown here is derived from an EMBL/GenBank/DDBJ whole genome shotgun (WGS) entry which is preliminary data.</text>
</comment>
<sequence>MRAVLTVIGKDKVGIIAGVANQLAELDINIVDVTQTIMDHYFTMMMMLELPESHDFEKIREALHQTGTTLGVKINIQNEAIFNTMHKL</sequence>
<keyword evidence="4" id="KW-1185">Reference proteome</keyword>
<evidence type="ECO:0000313" key="3">
    <source>
        <dbReference type="EMBL" id="OJG19935.1"/>
    </source>
</evidence>
<feature type="domain" description="ACT" evidence="2">
    <location>
        <begin position="4"/>
        <end position="77"/>
    </location>
</feature>
<dbReference type="PANTHER" id="PTHR34875:SF6">
    <property type="entry name" value="UPF0237 PROTEIN MJ1558"/>
    <property type="match status" value="1"/>
</dbReference>
<evidence type="ECO:0000259" key="2">
    <source>
        <dbReference type="PROSITE" id="PS51671"/>
    </source>
</evidence>
<dbReference type="RefSeq" id="WP_067391593.1">
    <property type="nucleotide sequence ID" value="NZ_JXKH01000001.1"/>
</dbReference>
<comment type="similarity">
    <text evidence="1">Belongs to the UPF0237 family.</text>
</comment>
<dbReference type="EMBL" id="JXKH01000001">
    <property type="protein sequence ID" value="OJG19935.1"/>
    <property type="molecule type" value="Genomic_DNA"/>
</dbReference>
<evidence type="ECO:0000256" key="1">
    <source>
        <dbReference type="HAMAP-Rule" id="MF_01054"/>
    </source>
</evidence>
<dbReference type="SUPFAM" id="SSF55021">
    <property type="entry name" value="ACT-like"/>
    <property type="match status" value="1"/>
</dbReference>
<dbReference type="Gene3D" id="3.30.70.260">
    <property type="match status" value="1"/>
</dbReference>
<dbReference type="PROSITE" id="PS51671">
    <property type="entry name" value="ACT"/>
    <property type="match status" value="1"/>
</dbReference>
<dbReference type="STRING" id="214095.RU97_GL000168"/>
<dbReference type="CDD" id="cd04872">
    <property type="entry name" value="ACT_1ZPV"/>
    <property type="match status" value="1"/>
</dbReference>
<dbReference type="HAMAP" id="MF_01054">
    <property type="entry name" value="UPF0237"/>
    <property type="match status" value="1"/>
</dbReference>
<accession>A0A1L8RJQ0</accession>